<accession>A0A1X6PAB5</accession>
<feature type="compositionally biased region" description="Basic residues" evidence="1">
    <location>
        <begin position="52"/>
        <end position="61"/>
    </location>
</feature>
<dbReference type="EMBL" id="KV918831">
    <property type="protein sequence ID" value="OSX77675.1"/>
    <property type="molecule type" value="Genomic_DNA"/>
</dbReference>
<dbReference type="Proteomes" id="UP000218209">
    <property type="component" value="Unassembled WGS sequence"/>
</dbReference>
<keyword evidence="3" id="KW-1185">Reference proteome</keyword>
<reference evidence="2 3" key="1">
    <citation type="submission" date="2017-03" db="EMBL/GenBank/DDBJ databases">
        <title>WGS assembly of Porphyra umbilicalis.</title>
        <authorList>
            <person name="Brawley S.H."/>
            <person name="Blouin N.A."/>
            <person name="Ficko-Blean E."/>
            <person name="Wheeler G.L."/>
            <person name="Lohr M."/>
            <person name="Goodson H.V."/>
            <person name="Jenkins J.W."/>
            <person name="Blaby-Haas C.E."/>
            <person name="Helliwell K.E."/>
            <person name="Chan C."/>
            <person name="Marriage T."/>
            <person name="Bhattacharya D."/>
            <person name="Klein A.S."/>
            <person name="Badis Y."/>
            <person name="Brodie J."/>
            <person name="Cao Y."/>
            <person name="Collen J."/>
            <person name="Dittami S.M."/>
            <person name="Gachon C.M."/>
            <person name="Green B.R."/>
            <person name="Karpowicz S."/>
            <person name="Kim J.W."/>
            <person name="Kudahl U."/>
            <person name="Lin S."/>
            <person name="Michel G."/>
            <person name="Mittag M."/>
            <person name="Olson B.J."/>
            <person name="Pangilinan J."/>
            <person name="Peng Y."/>
            <person name="Qiu H."/>
            <person name="Shu S."/>
            <person name="Singer J.T."/>
            <person name="Smith A.G."/>
            <person name="Sprecher B.N."/>
            <person name="Wagner V."/>
            <person name="Wang W."/>
            <person name="Wang Z.-Y."/>
            <person name="Yan J."/>
            <person name="Yarish C."/>
            <person name="Zoeuner-Riek S."/>
            <person name="Zhuang Y."/>
            <person name="Zou Y."/>
            <person name="Lindquist E.A."/>
            <person name="Grimwood J."/>
            <person name="Barry K."/>
            <person name="Rokhsar D.S."/>
            <person name="Schmutz J."/>
            <person name="Stiller J.W."/>
            <person name="Grossman A.R."/>
            <person name="Prochnik S.E."/>
        </authorList>
    </citation>
    <scope>NUCLEOTIDE SEQUENCE [LARGE SCALE GENOMIC DNA]</scope>
    <source>
        <strain evidence="2">4086291</strain>
    </source>
</reference>
<feature type="compositionally biased region" description="Basic and acidic residues" evidence="1">
    <location>
        <begin position="99"/>
        <end position="109"/>
    </location>
</feature>
<feature type="compositionally biased region" description="Gly residues" evidence="1">
    <location>
        <begin position="117"/>
        <end position="130"/>
    </location>
</feature>
<proteinExistence type="predicted"/>
<dbReference type="SUPFAM" id="SSF52540">
    <property type="entry name" value="P-loop containing nucleoside triphosphate hydrolases"/>
    <property type="match status" value="1"/>
</dbReference>
<feature type="region of interest" description="Disordered" evidence="1">
    <location>
        <begin position="1"/>
        <end position="224"/>
    </location>
</feature>
<sequence length="1078" mass="116066">MPAAAGAATERVNLDRTRRSHSGVSHLSETVAAAAGAASQVATRSSDEGHPRPRRVRRRGARTPPPGLPAVAGPAASSASPPAGSATSRDSNRTKKRTRALEEGAEHAVDGAALQPDGGGARRLPGGGGTRRVKQRVAPTPPLAPPAAAGPVASTASLLTGSAASAGSSGAKKRTRALVGGAEQAGDGTAFLPDSGSAADGGGLSLQPDGSRSRLPPDDGEDRLSPLEDILREMNKLRQGARETAPDWSWVLSTFPDVPAERVERMPIIVNILSTLRRALPNTTIMDPRGTLLSLAASSGTGKSYLLQLLAQLSWEGFHGCHLHGSLAAWAKTVVFMGVNFNSNFQITTAEVRLLEKGRLTLKHLSILRLVFLELADLSDALLTFKSFVKKVAYALKKKDTSGDAIFMEGQRLVLERAGRGPRTAPVVLLVDEVARVVTLPIWRHLKAAIRGMDAETGAMSMACGAVYRLLAGTYELTDGAGGLVVASTLDYQTAAQAGTLSGRGVQSVDGLFVSHHVQLKSILARGLADLARSGFLIIRDAHSSVKLYESLSTDLCVKPVDSTPSTLSAESQDALGEAATGLSFVAGGHMRTTVRLASVLAAAGEHCSPQVRFVSIIALLRMVEMDATSEQAQWAWSVAAHEDVTEVLSNAFLNRTVHHRNAVFARTRKRFSVEARNAKADERLAVKRVKAAAKRAKSAAKRAKAAAKLLKGVTKRAKAAAKRDKGKEATRSVEAKRAIEAEAQRLESSAAKRAAKAMAKSDAKATAKSAELNATAQTARAVAMLDKLPTNWDEARYMSLVLGSGKDYVPRIPPLVLLQLLNIDSVQGCTLYKPLKKMMQQTESTPDQRWEQVGCDLELLLSRCRSEQATANNNVTLHALLQGQHSAYAGGGRLLRNVRVDASHPRKSCIRSELHLLLAKAGRDDDYLLDYVHRLAPNTTTLDAVFFYRVTEDANDGALIGRLVMVGVQFKHSHEGTSSIVRPEHVFRDWDNLRTALGKHYEEWMPRFVYINLSDRRAGAFQDQLRKRAGNKNIPARCAEHSIVRGRQHLERCMGPTVYHFIRSMDWLFKSQVTEVV</sequence>
<name>A0A1X6PAB5_PORUM</name>
<dbReference type="AlphaFoldDB" id="A0A1X6PAB5"/>
<evidence type="ECO:0000313" key="3">
    <source>
        <dbReference type="Proteomes" id="UP000218209"/>
    </source>
</evidence>
<protein>
    <submittedName>
        <fullName evidence="2">Uncharacterized protein</fullName>
    </submittedName>
</protein>
<feature type="compositionally biased region" description="Low complexity" evidence="1">
    <location>
        <begin position="69"/>
        <end position="86"/>
    </location>
</feature>
<evidence type="ECO:0000313" key="2">
    <source>
        <dbReference type="EMBL" id="OSX77675.1"/>
    </source>
</evidence>
<evidence type="ECO:0000256" key="1">
    <source>
        <dbReference type="SAM" id="MobiDB-lite"/>
    </source>
</evidence>
<feature type="compositionally biased region" description="Low complexity" evidence="1">
    <location>
        <begin position="146"/>
        <end position="170"/>
    </location>
</feature>
<gene>
    <name evidence="2" type="ORF">BU14_0138s0021</name>
</gene>
<dbReference type="InterPro" id="IPR027417">
    <property type="entry name" value="P-loop_NTPase"/>
</dbReference>
<feature type="compositionally biased region" description="Basic and acidic residues" evidence="1">
    <location>
        <begin position="211"/>
        <end position="224"/>
    </location>
</feature>
<organism evidence="2 3">
    <name type="scientific">Porphyra umbilicalis</name>
    <name type="common">Purple laver</name>
    <name type="synonym">Red alga</name>
    <dbReference type="NCBI Taxonomy" id="2786"/>
    <lineage>
        <taxon>Eukaryota</taxon>
        <taxon>Rhodophyta</taxon>
        <taxon>Bangiophyceae</taxon>
        <taxon>Bangiales</taxon>
        <taxon>Bangiaceae</taxon>
        <taxon>Porphyra</taxon>
    </lineage>
</organism>